<reference evidence="2" key="2">
    <citation type="submission" date="2019-01" db="EMBL/GenBank/DDBJ databases">
        <authorList>
            <person name="Li Y."/>
        </authorList>
    </citation>
    <scope>NUCLEOTIDE SEQUENCE [LARGE SCALE GENOMIC DNA]</scope>
    <source>
        <strain evidence="2">CGMCC 1.12963</strain>
    </source>
</reference>
<dbReference type="EMBL" id="SAVA01000001">
    <property type="protein sequence ID" value="RWR54878.1"/>
    <property type="molecule type" value="Genomic_DNA"/>
</dbReference>
<feature type="domain" description="Phage tail assembly chaperone-like" evidence="1">
    <location>
        <begin position="84"/>
        <end position="146"/>
    </location>
</feature>
<dbReference type="AlphaFoldDB" id="A0A443M0A0"/>
<organism evidence="2 3">
    <name type="scientific">Paenirhodobacter huangdaonensis</name>
    <dbReference type="NCBI Taxonomy" id="2501515"/>
    <lineage>
        <taxon>Bacteria</taxon>
        <taxon>Pseudomonadati</taxon>
        <taxon>Pseudomonadota</taxon>
        <taxon>Alphaproteobacteria</taxon>
        <taxon>Rhodobacterales</taxon>
        <taxon>Rhodobacter group</taxon>
        <taxon>Paenirhodobacter</taxon>
    </lineage>
</organism>
<evidence type="ECO:0000313" key="3">
    <source>
        <dbReference type="Proteomes" id="UP000288071"/>
    </source>
</evidence>
<dbReference type="InterPro" id="IPR031893">
    <property type="entry name" value="Phage_tail_APC"/>
</dbReference>
<sequence>MTYAYVNSRTGRITRSSRAPSGVNYIVIDPTTPAAALVVSPAGDLVRLPDPPTSWSVWDWEAEAWVDGRDDAWRAAQAAAAWGALRAERDMRIAAVQWRLQRWRDEADRQVTPTDDGAALLAYVQALRDMPQTTSDPTAPIWPDLP</sequence>
<gene>
    <name evidence="2" type="ORF">EOW66_02090</name>
</gene>
<evidence type="ECO:0000313" key="2">
    <source>
        <dbReference type="EMBL" id="RWR54878.1"/>
    </source>
</evidence>
<dbReference type="Proteomes" id="UP000288071">
    <property type="component" value="Unassembled WGS sequence"/>
</dbReference>
<name>A0A443M0A0_9RHOB</name>
<accession>A0A443M0A0</accession>
<comment type="caution">
    <text evidence="2">The sequence shown here is derived from an EMBL/GenBank/DDBJ whole genome shotgun (WGS) entry which is preliminary data.</text>
</comment>
<proteinExistence type="predicted"/>
<dbReference type="RefSeq" id="WP_128154435.1">
    <property type="nucleotide sequence ID" value="NZ_JBHSOM010000007.1"/>
</dbReference>
<reference evidence="2" key="1">
    <citation type="submission" date="2019-01" db="EMBL/GenBank/DDBJ databases">
        <title>Sinorhodobacter populi sp. nov. isolated from the symptomatic bark tissue of Populus euramericana canker.</title>
        <authorList>
            <person name="Xu G."/>
        </authorList>
    </citation>
    <scope>NUCLEOTIDE SEQUENCE [LARGE SCALE GENOMIC DNA]</scope>
    <source>
        <strain evidence="2">CGMCC 1.12963</strain>
    </source>
</reference>
<evidence type="ECO:0000259" key="1">
    <source>
        <dbReference type="Pfam" id="PF16778"/>
    </source>
</evidence>
<dbReference type="Pfam" id="PF16778">
    <property type="entry name" value="Phage_tail_APC"/>
    <property type="match status" value="1"/>
</dbReference>
<protein>
    <recommendedName>
        <fullName evidence="1">Phage tail assembly chaperone-like domain-containing protein</fullName>
    </recommendedName>
</protein>
<keyword evidence="3" id="KW-1185">Reference proteome</keyword>